<sequence length="99" mass="10935">MDARTDASVQDALRIELSRAGGENRVLITVAHRLQAIMDYDKVVVMGSGRILEVDSPNDLMAKKSALCDIAMHTGERYLPKTDRMIDEKTGEDANEEAT</sequence>
<dbReference type="SUPFAM" id="SSF52540">
    <property type="entry name" value="P-loop containing nucleoside triphosphate hydrolases"/>
    <property type="match status" value="1"/>
</dbReference>
<evidence type="ECO:0000313" key="2">
    <source>
        <dbReference type="Proteomes" id="UP000315783"/>
    </source>
</evidence>
<comment type="caution">
    <text evidence="1">The sequence shown here is derived from an EMBL/GenBank/DDBJ whole genome shotgun (WGS) entry which is preliminary data.</text>
</comment>
<gene>
    <name evidence="1" type="ORF">IF1G_10871</name>
</gene>
<accession>A0A545VK12</accession>
<proteinExistence type="predicted"/>
<dbReference type="Gene3D" id="3.40.50.300">
    <property type="entry name" value="P-loop containing nucleotide triphosphate hydrolases"/>
    <property type="match status" value="1"/>
</dbReference>
<organism evidence="1 2">
    <name type="scientific">Cordyceps javanica</name>
    <dbReference type="NCBI Taxonomy" id="43265"/>
    <lineage>
        <taxon>Eukaryota</taxon>
        <taxon>Fungi</taxon>
        <taxon>Dikarya</taxon>
        <taxon>Ascomycota</taxon>
        <taxon>Pezizomycotina</taxon>
        <taxon>Sordariomycetes</taxon>
        <taxon>Hypocreomycetidae</taxon>
        <taxon>Hypocreales</taxon>
        <taxon>Cordycipitaceae</taxon>
        <taxon>Cordyceps</taxon>
    </lineage>
</organism>
<evidence type="ECO:0000313" key="1">
    <source>
        <dbReference type="EMBL" id="TQV90392.1"/>
    </source>
</evidence>
<reference evidence="1 2" key="1">
    <citation type="journal article" date="2019" name="Appl. Microbiol. Biotechnol.">
        <title>Genome sequence of Isaria javanica and comparative genome analysis insights into family S53 peptidase evolution in fungal entomopathogens.</title>
        <authorList>
            <person name="Lin R."/>
            <person name="Zhang X."/>
            <person name="Xin B."/>
            <person name="Zou M."/>
            <person name="Gao Y."/>
            <person name="Qin F."/>
            <person name="Hu Q."/>
            <person name="Xie B."/>
            <person name="Cheng X."/>
        </authorList>
    </citation>
    <scope>NUCLEOTIDE SEQUENCE [LARGE SCALE GENOMIC DNA]</scope>
    <source>
        <strain evidence="1 2">IJ1G</strain>
    </source>
</reference>
<dbReference type="OrthoDB" id="6500128at2759"/>
<dbReference type="Proteomes" id="UP000315783">
    <property type="component" value="Unassembled WGS sequence"/>
</dbReference>
<dbReference type="AlphaFoldDB" id="A0A545VK12"/>
<protein>
    <submittedName>
        <fullName evidence="1">Uncharacterized protein</fullName>
    </submittedName>
</protein>
<name>A0A545VK12_9HYPO</name>
<dbReference type="InterPro" id="IPR027417">
    <property type="entry name" value="P-loop_NTPase"/>
</dbReference>
<dbReference type="EMBL" id="SPUK01000027">
    <property type="protein sequence ID" value="TQV90392.1"/>
    <property type="molecule type" value="Genomic_DNA"/>
</dbReference>
<keyword evidence="2" id="KW-1185">Reference proteome</keyword>
<dbReference type="STRING" id="43265.A0A545VK12"/>